<evidence type="ECO:0000256" key="1">
    <source>
        <dbReference type="ARBA" id="ARBA00000086"/>
    </source>
</evidence>
<feature type="domain" description="HhH-GPD" evidence="5">
    <location>
        <begin position="42"/>
        <end position="191"/>
    </location>
</feature>
<dbReference type="GO" id="GO:0008725">
    <property type="term" value="F:DNA-3-methyladenine glycosylase activity"/>
    <property type="evidence" value="ECO:0007669"/>
    <property type="project" value="TreeGrafter"/>
</dbReference>
<evidence type="ECO:0000256" key="2">
    <source>
        <dbReference type="ARBA" id="ARBA00012000"/>
    </source>
</evidence>
<dbReference type="AlphaFoldDB" id="A0A4R6Q904"/>
<dbReference type="InterPro" id="IPR003265">
    <property type="entry name" value="HhH-GPD_domain"/>
</dbReference>
<evidence type="ECO:0000313" key="6">
    <source>
        <dbReference type="EMBL" id="TDP58625.1"/>
    </source>
</evidence>
<dbReference type="SUPFAM" id="SSF48150">
    <property type="entry name" value="DNA-glycosylase"/>
    <property type="match status" value="1"/>
</dbReference>
<keyword evidence="3" id="KW-0227">DNA damage</keyword>
<evidence type="ECO:0000256" key="4">
    <source>
        <dbReference type="ARBA" id="ARBA00023204"/>
    </source>
</evidence>
<dbReference type="CDD" id="cd00056">
    <property type="entry name" value="ENDO3c"/>
    <property type="match status" value="1"/>
</dbReference>
<dbReference type="EC" id="3.2.2.21" evidence="2"/>
<keyword evidence="7" id="KW-1185">Reference proteome</keyword>
<evidence type="ECO:0000259" key="5">
    <source>
        <dbReference type="SMART" id="SM00478"/>
    </source>
</evidence>
<dbReference type="GO" id="GO:0006307">
    <property type="term" value="P:DNA alkylation repair"/>
    <property type="evidence" value="ECO:0007669"/>
    <property type="project" value="TreeGrafter"/>
</dbReference>
<dbReference type="Pfam" id="PF00730">
    <property type="entry name" value="HhH-GPD"/>
    <property type="match status" value="1"/>
</dbReference>
<dbReference type="EMBL" id="SNXR01000014">
    <property type="protein sequence ID" value="TDP58625.1"/>
    <property type="molecule type" value="Genomic_DNA"/>
</dbReference>
<dbReference type="PANTHER" id="PTHR43003:SF5">
    <property type="entry name" value="DNA-3-METHYLADENINE GLYCOSYLASE"/>
    <property type="match status" value="1"/>
</dbReference>
<comment type="catalytic activity">
    <reaction evidence="1">
        <text>Hydrolysis of alkylated DNA, releasing 3-methyladenine, 3-methylguanine, 7-methylguanine and 7-methyladenine.</text>
        <dbReference type="EC" id="3.2.2.21"/>
    </reaction>
</comment>
<accession>A0A4R6Q904</accession>
<dbReference type="SMART" id="SM00478">
    <property type="entry name" value="ENDO3c"/>
    <property type="match status" value="1"/>
</dbReference>
<dbReference type="Gene3D" id="1.10.1670.40">
    <property type="match status" value="1"/>
</dbReference>
<dbReference type="Proteomes" id="UP000295260">
    <property type="component" value="Unassembled WGS sequence"/>
</dbReference>
<organism evidence="6 7">
    <name type="scientific">Flavobacterium dankookense</name>
    <dbReference type="NCBI Taxonomy" id="706186"/>
    <lineage>
        <taxon>Bacteria</taxon>
        <taxon>Pseudomonadati</taxon>
        <taxon>Bacteroidota</taxon>
        <taxon>Flavobacteriia</taxon>
        <taxon>Flavobacteriales</taxon>
        <taxon>Flavobacteriaceae</taxon>
        <taxon>Flavobacterium</taxon>
    </lineage>
</organism>
<dbReference type="Gene3D" id="1.10.340.30">
    <property type="entry name" value="Hypothetical protein, domain 2"/>
    <property type="match status" value="1"/>
</dbReference>
<sequence length="200" mass="23115">MKEAISFLVEKDQVFKKLYEQYGNPFIPSRPEGFQTLCKLILEQQVSIESARACYQKLEHFLEEVTPTTISIISIEELRNCSVSRQKAVYLKALSDAILNESLILETLSQKSDDEVRKELIKIKGIGNWTIDVYLLFSLQSEDIIPLGDIAVINTIKELFGSKTPEEIAALSENWKPYRSMATFFLWHHYLEKRNRKPIV</sequence>
<dbReference type="GO" id="GO:0032131">
    <property type="term" value="F:alkylated DNA binding"/>
    <property type="evidence" value="ECO:0007669"/>
    <property type="project" value="TreeGrafter"/>
</dbReference>
<evidence type="ECO:0000256" key="3">
    <source>
        <dbReference type="ARBA" id="ARBA00022763"/>
    </source>
</evidence>
<dbReference type="PANTHER" id="PTHR43003">
    <property type="entry name" value="DNA-3-METHYLADENINE GLYCOSYLASE"/>
    <property type="match status" value="1"/>
</dbReference>
<dbReference type="GO" id="GO:0032993">
    <property type="term" value="C:protein-DNA complex"/>
    <property type="evidence" value="ECO:0007669"/>
    <property type="project" value="TreeGrafter"/>
</dbReference>
<dbReference type="GO" id="GO:0006285">
    <property type="term" value="P:base-excision repair, AP site formation"/>
    <property type="evidence" value="ECO:0007669"/>
    <property type="project" value="TreeGrafter"/>
</dbReference>
<name>A0A4R6Q904_9FLAO</name>
<dbReference type="OrthoDB" id="9785929at2"/>
<keyword evidence="4" id="KW-0234">DNA repair</keyword>
<comment type="caution">
    <text evidence="6">The sequence shown here is derived from an EMBL/GenBank/DDBJ whole genome shotgun (WGS) entry which is preliminary data.</text>
</comment>
<proteinExistence type="predicted"/>
<reference evidence="6 7" key="1">
    <citation type="submission" date="2019-03" db="EMBL/GenBank/DDBJ databases">
        <title>Genomic Encyclopedia of Archaeal and Bacterial Type Strains, Phase II (KMG-II): from individual species to whole genera.</title>
        <authorList>
            <person name="Goeker M."/>
        </authorList>
    </citation>
    <scope>NUCLEOTIDE SEQUENCE [LARGE SCALE GENOMIC DNA]</scope>
    <source>
        <strain evidence="6 7">DSM 25687</strain>
    </source>
</reference>
<evidence type="ECO:0000313" key="7">
    <source>
        <dbReference type="Proteomes" id="UP000295260"/>
    </source>
</evidence>
<dbReference type="RefSeq" id="WP_133533126.1">
    <property type="nucleotide sequence ID" value="NZ_SNXR01000014.1"/>
</dbReference>
<dbReference type="GO" id="GO:0043916">
    <property type="term" value="F:DNA-7-methylguanine glycosylase activity"/>
    <property type="evidence" value="ECO:0007669"/>
    <property type="project" value="TreeGrafter"/>
</dbReference>
<gene>
    <name evidence="6" type="ORF">BC748_1849</name>
</gene>
<protein>
    <recommendedName>
        <fullName evidence="2">DNA-3-methyladenine glycosylase II</fullName>
        <ecNumber evidence="2">3.2.2.21</ecNumber>
    </recommendedName>
</protein>
<dbReference type="InterPro" id="IPR011257">
    <property type="entry name" value="DNA_glycosylase"/>
</dbReference>
<dbReference type="InterPro" id="IPR051912">
    <property type="entry name" value="Alkylbase_DNA_Glycosylase/TA"/>
</dbReference>
<dbReference type="GO" id="GO:0005737">
    <property type="term" value="C:cytoplasm"/>
    <property type="evidence" value="ECO:0007669"/>
    <property type="project" value="TreeGrafter"/>
</dbReference>